<evidence type="ECO:0000313" key="1">
    <source>
        <dbReference type="EMBL" id="KUM48306.1"/>
    </source>
</evidence>
<gene>
    <name evidence="1" type="ORF">ABT39_MTgene5306</name>
</gene>
<accession>A0A124GNB5</accession>
<dbReference type="AlphaFoldDB" id="A0A124GNB5"/>
<sequence>MRMEIRGPIGQRWSSLLAHPHPKFDPCISLYKVVCSSYPVNSVSISISTNWIWNGINNLNRVANCLHPHRVSILTLRKGCSRLYNLWCYQPCFLCRLRLC</sequence>
<reference evidence="1" key="1">
    <citation type="journal article" date="2015" name="Genome Biol. Evol.">
        <title>Organellar Genomes of White Spruce (Picea glauca): Assembly and Annotation.</title>
        <authorList>
            <person name="Jackman S.D."/>
            <person name="Warren R.L."/>
            <person name="Gibb E.A."/>
            <person name="Vandervalk B.P."/>
            <person name="Mohamadi H."/>
            <person name="Chu J."/>
            <person name="Raymond A."/>
            <person name="Pleasance S."/>
            <person name="Coope R."/>
            <person name="Wildung M.R."/>
            <person name="Ritland C.E."/>
            <person name="Bousquet J."/>
            <person name="Jones S.J."/>
            <person name="Bohlmann J."/>
            <person name="Birol I."/>
        </authorList>
    </citation>
    <scope>NUCLEOTIDE SEQUENCE [LARGE SCALE GENOMIC DNA]</scope>
    <source>
        <tissue evidence="1">Flushing bud</tissue>
    </source>
</reference>
<proteinExistence type="predicted"/>
<comment type="caution">
    <text evidence="1">The sequence shown here is derived from an EMBL/GenBank/DDBJ whole genome shotgun (WGS) entry which is preliminary data.</text>
</comment>
<organism evidence="1">
    <name type="scientific">Picea glauca</name>
    <name type="common">White spruce</name>
    <name type="synonym">Pinus glauca</name>
    <dbReference type="NCBI Taxonomy" id="3330"/>
    <lineage>
        <taxon>Eukaryota</taxon>
        <taxon>Viridiplantae</taxon>
        <taxon>Streptophyta</taxon>
        <taxon>Embryophyta</taxon>
        <taxon>Tracheophyta</taxon>
        <taxon>Spermatophyta</taxon>
        <taxon>Pinopsida</taxon>
        <taxon>Pinidae</taxon>
        <taxon>Conifers I</taxon>
        <taxon>Pinales</taxon>
        <taxon>Pinaceae</taxon>
        <taxon>Picea</taxon>
    </lineage>
</organism>
<geneLocation type="mitochondrion" evidence="1"/>
<protein>
    <submittedName>
        <fullName evidence="1">Uncharacterized protein</fullName>
    </submittedName>
</protein>
<dbReference type="EMBL" id="LKAM01000006">
    <property type="protein sequence ID" value="KUM48306.1"/>
    <property type="molecule type" value="Genomic_DNA"/>
</dbReference>
<name>A0A124GNB5_PICGL</name>
<keyword evidence="1" id="KW-0496">Mitochondrion</keyword>